<accession>A0A9P5DZ17</accession>
<comment type="caution">
    <text evidence="2">The sequence shown here is derived from an EMBL/GenBank/DDBJ whole genome shotgun (WGS) entry which is preliminary data.</text>
</comment>
<gene>
    <name evidence="2" type="ORF">FBEOM_3562</name>
</gene>
<proteinExistence type="predicted"/>
<evidence type="ECO:0000313" key="3">
    <source>
        <dbReference type="Proteomes" id="UP000730481"/>
    </source>
</evidence>
<dbReference type="Proteomes" id="UP000730481">
    <property type="component" value="Unassembled WGS sequence"/>
</dbReference>
<feature type="domain" description="2EXR" evidence="1">
    <location>
        <begin position="16"/>
        <end position="48"/>
    </location>
</feature>
<keyword evidence="3" id="KW-1185">Reference proteome</keyword>
<name>A0A9P5DZ17_9HYPO</name>
<reference evidence="2" key="2">
    <citation type="submission" date="2020-02" db="EMBL/GenBank/DDBJ databases">
        <title>Identification and distribution of gene clusters putatively required for synthesis of sphingolipid metabolism inhibitors in phylogenetically diverse species of the filamentous fungus Fusarium.</title>
        <authorList>
            <person name="Kim H.-S."/>
            <person name="Busman M."/>
            <person name="Brown D.W."/>
            <person name="Divon H."/>
            <person name="Uhlig S."/>
            <person name="Proctor R.H."/>
        </authorList>
    </citation>
    <scope>NUCLEOTIDE SEQUENCE</scope>
    <source>
        <strain evidence="2">NRRL 25174</strain>
    </source>
</reference>
<dbReference type="Pfam" id="PF20150">
    <property type="entry name" value="2EXR"/>
    <property type="match status" value="1"/>
</dbReference>
<dbReference type="AlphaFoldDB" id="A0A9P5DZ17"/>
<dbReference type="EMBL" id="PVQB02000137">
    <property type="protein sequence ID" value="KAF4342476.1"/>
    <property type="molecule type" value="Genomic_DNA"/>
</dbReference>
<protein>
    <recommendedName>
        <fullName evidence="1">2EXR domain-containing protein</fullName>
    </recommendedName>
</protein>
<dbReference type="InterPro" id="IPR045518">
    <property type="entry name" value="2EXR"/>
</dbReference>
<evidence type="ECO:0000259" key="1">
    <source>
        <dbReference type="Pfam" id="PF20150"/>
    </source>
</evidence>
<reference evidence="2" key="1">
    <citation type="journal article" date="2017" name="Mycologia">
        <title>Fusarium algeriense, sp. nov., a novel toxigenic crown rot pathogen of durum wheat from Algeria is nested in the Fusarium burgessii species complex.</title>
        <authorList>
            <person name="Laraba I."/>
            <person name="Keddad A."/>
            <person name="Boureghda H."/>
            <person name="Abdallah N."/>
            <person name="Vaughan M.M."/>
            <person name="Proctor R.H."/>
            <person name="Busman M."/>
            <person name="O'Donnell K."/>
        </authorList>
    </citation>
    <scope>NUCLEOTIDE SEQUENCE</scope>
    <source>
        <strain evidence="2">NRRL 25174</strain>
    </source>
</reference>
<dbReference type="OrthoDB" id="3473305at2759"/>
<sequence length="206" mass="23012">MDPSEAPAANADLTTFTCFPRLPKEIRLMIWECLIPPTQDLRIGYVDSIATPWPTPGYLMALHRALKHRAAAGHRQIKAIYIGLSRQLKDWRCLPVSEDAGFRLVGIDGEKLPKHFRFVADLSGPDGYDADPPISNSAWIPWLKDSWMDTRAAQELRSTWQELTSDEGSMAPVLKPVIIFTRCDGALHGGCDPLEGQGWGLTFRID</sequence>
<evidence type="ECO:0000313" key="2">
    <source>
        <dbReference type="EMBL" id="KAF4342476.1"/>
    </source>
</evidence>
<organism evidence="2 3">
    <name type="scientific">Fusarium beomiforme</name>
    <dbReference type="NCBI Taxonomy" id="44412"/>
    <lineage>
        <taxon>Eukaryota</taxon>
        <taxon>Fungi</taxon>
        <taxon>Dikarya</taxon>
        <taxon>Ascomycota</taxon>
        <taxon>Pezizomycotina</taxon>
        <taxon>Sordariomycetes</taxon>
        <taxon>Hypocreomycetidae</taxon>
        <taxon>Hypocreales</taxon>
        <taxon>Nectriaceae</taxon>
        <taxon>Fusarium</taxon>
        <taxon>Fusarium burgessii species complex</taxon>
    </lineage>
</organism>